<evidence type="ECO:0000313" key="1">
    <source>
        <dbReference type="EMBL" id="GLX77087.1"/>
    </source>
</evidence>
<proteinExistence type="predicted"/>
<dbReference type="EMBL" id="BSST01000001">
    <property type="protein sequence ID" value="GLX77087.1"/>
    <property type="molecule type" value="Genomic_DNA"/>
</dbReference>
<dbReference type="InterPro" id="IPR046689">
    <property type="entry name" value="DUF6559"/>
</dbReference>
<keyword evidence="2" id="KW-1185">Reference proteome</keyword>
<reference evidence="1 2" key="1">
    <citation type="submission" date="2023-03" db="EMBL/GenBank/DDBJ databases">
        <title>Draft genome sequence of Thalassotalea insulae KCTC 62186T.</title>
        <authorList>
            <person name="Sawabe T."/>
        </authorList>
    </citation>
    <scope>NUCLEOTIDE SEQUENCE [LARGE SCALE GENOMIC DNA]</scope>
    <source>
        <strain evidence="1 2">KCTC 62186</strain>
    </source>
</reference>
<protein>
    <submittedName>
        <fullName evidence="1">Uncharacterized protein</fullName>
    </submittedName>
</protein>
<dbReference type="Proteomes" id="UP001157186">
    <property type="component" value="Unassembled WGS sequence"/>
</dbReference>
<sequence length="97" mass="11408">MFTYWSLKKYGNKLLPQLIKHYGQQAYYSPSQIRTIVYRKDFNPKFLPLGYILFAAPEALQGIMAKEFPQINIADYKREILSYLEGKSYSGYLQVLQ</sequence>
<dbReference type="Pfam" id="PF20196">
    <property type="entry name" value="DUF6559"/>
    <property type="match status" value="1"/>
</dbReference>
<gene>
    <name evidence="1" type="ORF">tinsulaeT_04270</name>
</gene>
<comment type="caution">
    <text evidence="1">The sequence shown here is derived from an EMBL/GenBank/DDBJ whole genome shotgun (WGS) entry which is preliminary data.</text>
</comment>
<dbReference type="RefSeq" id="WP_284242918.1">
    <property type="nucleotide sequence ID" value="NZ_BSST01000001.1"/>
</dbReference>
<evidence type="ECO:0000313" key="2">
    <source>
        <dbReference type="Proteomes" id="UP001157186"/>
    </source>
</evidence>
<organism evidence="1 2">
    <name type="scientific">Thalassotalea insulae</name>
    <dbReference type="NCBI Taxonomy" id="2056778"/>
    <lineage>
        <taxon>Bacteria</taxon>
        <taxon>Pseudomonadati</taxon>
        <taxon>Pseudomonadota</taxon>
        <taxon>Gammaproteobacteria</taxon>
        <taxon>Alteromonadales</taxon>
        <taxon>Colwelliaceae</taxon>
        <taxon>Thalassotalea</taxon>
    </lineage>
</organism>
<name>A0ABQ6GR78_9GAMM</name>
<accession>A0ABQ6GR78</accession>